<comment type="caution">
    <text evidence="1">The sequence shown here is derived from an EMBL/GenBank/DDBJ whole genome shotgun (WGS) entry which is preliminary data.</text>
</comment>
<sequence>MLSRVGTYAPGVPATPTAAWWGPLDCSAVKSAIDPTEIGYDSVSVDVPTFSSFPDGCGLSFRRGDEGWGASVFPIAGGAVEIPSVIAAGGTQVDVAGAREAYWVASFDGVDGGGGYVLAVTDGVNVLQVNVGAGMSSLETDLQHATFVAERILPLL</sequence>
<protein>
    <submittedName>
        <fullName evidence="1">Uncharacterized protein</fullName>
    </submittedName>
</protein>
<evidence type="ECO:0000313" key="2">
    <source>
        <dbReference type="Proteomes" id="UP000075025"/>
    </source>
</evidence>
<dbReference type="EMBL" id="LDRT01000046">
    <property type="protein sequence ID" value="KTR94808.1"/>
    <property type="molecule type" value="Genomic_DNA"/>
</dbReference>
<accession>A0A147EXR3</accession>
<name>A0A147EXR3_MICTE</name>
<organism evidence="1 2">
    <name type="scientific">Microbacterium testaceum</name>
    <name type="common">Aureobacterium testaceum</name>
    <name type="synonym">Brevibacterium testaceum</name>
    <dbReference type="NCBI Taxonomy" id="2033"/>
    <lineage>
        <taxon>Bacteria</taxon>
        <taxon>Bacillati</taxon>
        <taxon>Actinomycetota</taxon>
        <taxon>Actinomycetes</taxon>
        <taxon>Micrococcales</taxon>
        <taxon>Microbacteriaceae</taxon>
        <taxon>Microbacterium</taxon>
    </lineage>
</organism>
<dbReference type="Proteomes" id="UP000075025">
    <property type="component" value="Unassembled WGS sequence"/>
</dbReference>
<dbReference type="PATRIC" id="fig|2033.6.peg.2573"/>
<evidence type="ECO:0000313" key="1">
    <source>
        <dbReference type="EMBL" id="KTR94808.1"/>
    </source>
</evidence>
<proteinExistence type="predicted"/>
<gene>
    <name evidence="1" type="ORF">NS220_07865</name>
</gene>
<dbReference type="AlphaFoldDB" id="A0A147EXR3"/>
<reference evidence="1 2" key="1">
    <citation type="journal article" date="2016" name="Front. Microbiol.">
        <title>Genomic Resource of Rice Seed Associated Bacteria.</title>
        <authorList>
            <person name="Midha S."/>
            <person name="Bansal K."/>
            <person name="Sharma S."/>
            <person name="Kumar N."/>
            <person name="Patil P.P."/>
            <person name="Chaudhry V."/>
            <person name="Patil P.B."/>
        </authorList>
    </citation>
    <scope>NUCLEOTIDE SEQUENCE [LARGE SCALE GENOMIC DNA]</scope>
    <source>
        <strain evidence="1 2">NS220</strain>
    </source>
</reference>